<evidence type="ECO:0008006" key="6">
    <source>
        <dbReference type="Google" id="ProtNLM"/>
    </source>
</evidence>
<evidence type="ECO:0000313" key="4">
    <source>
        <dbReference type="EMBL" id="KAI5610736.1"/>
    </source>
</evidence>
<dbReference type="InterPro" id="IPR029336">
    <property type="entry name" value="DUF4594"/>
</dbReference>
<feature type="compositionally biased region" description="Basic and acidic residues" evidence="3">
    <location>
        <begin position="299"/>
        <end position="317"/>
    </location>
</feature>
<feature type="region of interest" description="Disordered" evidence="3">
    <location>
        <begin position="216"/>
        <end position="326"/>
    </location>
</feature>
<organism evidence="4 5">
    <name type="scientific">Silurus asotus</name>
    <name type="common">Amur catfish</name>
    <name type="synonym">Parasilurus asotus</name>
    <dbReference type="NCBI Taxonomy" id="30991"/>
    <lineage>
        <taxon>Eukaryota</taxon>
        <taxon>Metazoa</taxon>
        <taxon>Chordata</taxon>
        <taxon>Craniata</taxon>
        <taxon>Vertebrata</taxon>
        <taxon>Euteleostomi</taxon>
        <taxon>Actinopterygii</taxon>
        <taxon>Neopterygii</taxon>
        <taxon>Teleostei</taxon>
        <taxon>Ostariophysi</taxon>
        <taxon>Siluriformes</taxon>
        <taxon>Siluridae</taxon>
        <taxon>Silurus</taxon>
    </lineage>
</organism>
<gene>
    <name evidence="4" type="ORF">C0J50_1475</name>
</gene>
<dbReference type="PANTHER" id="PTHR15635:SF10">
    <property type="entry name" value="COILED-COIL DOMAIN-CONTAINING PROTEIN 9B"/>
    <property type="match status" value="1"/>
</dbReference>
<feature type="compositionally biased region" description="Polar residues" evidence="3">
    <location>
        <begin position="342"/>
        <end position="354"/>
    </location>
</feature>
<keyword evidence="5" id="KW-1185">Reference proteome</keyword>
<sequence>MMLLKKEQKDAELDRKIEALRRKNEALMKRYQEVEEDKKRAEQEGMAMQSRKGKVEDLTITINKSPTEKRVVTKKGLGDAVSKGVQNQEDVHNIFSAGRGKRRQILVTAPGNTKASLALGKRVVSERVEKSSPTGVTGIKLSNEGSREPAGDCTAGRKDCSKSQVGRKQERKCRAEGAHQKFTEYNLYAQQNEVLTDLSIPTSSEEQQEYLRWKKEREEIDRERVARHKNPQGQWRRAWDMDKPELTFSEKGAAERSTPSRGGRNARRGHSRPPVTTESRGGEHEKRGKNVPVVGSKVKGKDRLTGRARRWDSKDEAEQLQVGPETSLEEFLEELDALCDSEVNSNSPDTETQGAESSAVETAVAADNVSKDTKQENMLIPTDLSNKSTSVSRGAEKKVRFSEDLIQGAFEKNSNGDKTEIKFSSLKNTPQTKTALGAQDAQQDLGGDQEGMKNNQEIKTTSSILTDLQAKTPGQVDSQETSIIELKPMPESFLEKQTVSKSKGSTCDSVGSQNGPDSMVSTEQDLLHMMEPLKNNTSRNTDDLIDSSLSVLSLESGDSLPVHSTSTEKVRAVVPKGQTTTNTAGKRERESGLDDMLFHGLLNICSRWKKGNQTKQKDALQFACLSVSQLQEWGSSFHHLGARTEKSLEVYLPVILREGGASRAVLEDLRQRGAVRDVMRSLRLVRKRERSL</sequence>
<dbReference type="Pfam" id="PF15266">
    <property type="entry name" value="DUF4594"/>
    <property type="match status" value="1"/>
</dbReference>
<keyword evidence="2" id="KW-0175">Coiled coil</keyword>
<feature type="region of interest" description="Disordered" evidence="3">
    <location>
        <begin position="34"/>
        <end position="53"/>
    </location>
</feature>
<reference evidence="4" key="1">
    <citation type="submission" date="2018-07" db="EMBL/GenBank/DDBJ databases">
        <title>Comparative genomics of catfishes provides insights into carnivory and benthic adaptation.</title>
        <authorList>
            <person name="Zhang Y."/>
            <person name="Wang D."/>
            <person name="Peng Z."/>
            <person name="Zheng S."/>
            <person name="Shao F."/>
            <person name="Tao W."/>
        </authorList>
    </citation>
    <scope>NUCLEOTIDE SEQUENCE</scope>
    <source>
        <strain evidence="4">Chongqing</strain>
    </source>
</reference>
<name>A0AAD5FBL2_SILAS</name>
<feature type="compositionally biased region" description="Basic and acidic residues" evidence="3">
    <location>
        <begin position="145"/>
        <end position="160"/>
    </location>
</feature>
<feature type="region of interest" description="Disordered" evidence="3">
    <location>
        <begin position="341"/>
        <end position="397"/>
    </location>
</feature>
<feature type="region of interest" description="Disordered" evidence="3">
    <location>
        <begin position="126"/>
        <end position="160"/>
    </location>
</feature>
<feature type="region of interest" description="Disordered" evidence="3">
    <location>
        <begin position="498"/>
        <end position="517"/>
    </location>
</feature>
<dbReference type="EMBL" id="MU570271">
    <property type="protein sequence ID" value="KAI5610736.1"/>
    <property type="molecule type" value="Genomic_DNA"/>
</dbReference>
<feature type="compositionally biased region" description="Polar residues" evidence="3">
    <location>
        <begin position="383"/>
        <end position="392"/>
    </location>
</feature>
<evidence type="ECO:0000313" key="5">
    <source>
        <dbReference type="Proteomes" id="UP001205998"/>
    </source>
</evidence>
<dbReference type="AlphaFoldDB" id="A0AAD5FBL2"/>
<evidence type="ECO:0000256" key="3">
    <source>
        <dbReference type="SAM" id="MobiDB-lite"/>
    </source>
</evidence>
<feature type="compositionally biased region" description="Low complexity" evidence="3">
    <location>
        <begin position="355"/>
        <end position="366"/>
    </location>
</feature>
<proteinExistence type="predicted"/>
<dbReference type="PANTHER" id="PTHR15635">
    <property type="entry name" value="COILED-COIL DOMAIN CONTAINING PROTEIN 9"/>
    <property type="match status" value="1"/>
</dbReference>
<evidence type="ECO:0000256" key="2">
    <source>
        <dbReference type="ARBA" id="ARBA00023054"/>
    </source>
</evidence>
<dbReference type="Proteomes" id="UP001205998">
    <property type="component" value="Unassembled WGS sequence"/>
</dbReference>
<accession>A0AAD5FBL2</accession>
<keyword evidence="1" id="KW-0597">Phosphoprotein</keyword>
<comment type="caution">
    <text evidence="4">The sequence shown here is derived from an EMBL/GenBank/DDBJ whole genome shotgun (WGS) entry which is preliminary data.</text>
</comment>
<protein>
    <recommendedName>
        <fullName evidence="6">Coiled-coil domain-containing protein 9B</fullName>
    </recommendedName>
</protein>
<feature type="compositionally biased region" description="Basic and acidic residues" evidence="3">
    <location>
        <begin position="34"/>
        <end position="43"/>
    </location>
</feature>
<evidence type="ECO:0000256" key="1">
    <source>
        <dbReference type="ARBA" id="ARBA00022553"/>
    </source>
</evidence>